<keyword evidence="4" id="KW-0326">Glycosidase</keyword>
<dbReference type="InterPro" id="IPR013783">
    <property type="entry name" value="Ig-like_fold"/>
</dbReference>
<dbReference type="InterPro" id="IPR001701">
    <property type="entry name" value="Glyco_hydro_9"/>
</dbReference>
<dbReference type="Proteomes" id="UP000737171">
    <property type="component" value="Unassembled WGS sequence"/>
</dbReference>
<gene>
    <name evidence="9" type="ORF">HLB44_32295</name>
</gene>
<dbReference type="Pfam" id="PF02927">
    <property type="entry name" value="CelD_N"/>
    <property type="match status" value="1"/>
</dbReference>
<evidence type="ECO:0000256" key="1">
    <source>
        <dbReference type="ARBA" id="ARBA00007072"/>
    </source>
</evidence>
<feature type="chain" id="PRO_5047544489" evidence="6">
    <location>
        <begin position="21"/>
        <end position="723"/>
    </location>
</feature>
<sequence>MKYMSCVLLSLAALGAPAGAQTCQPSAVTPYLNLNGTNSWAVKASASLNTGSTVVLGPQPVSGSWSWSGCGASGSSREQTLKLTASCTATATYTNSCGARTVQAYTFTVWPALAANAGKYIMVDQFGYLPTMKKVAVLRWPRVGYDSSEFYWPGRLQVVNSATGAVVYDWWPQEWKNRQIDESSGDQAWTFDFSQVTTPGTYEIVDVDRNQRSARFEIGDNVYRNVLVQAVRTFFYQRAGQAKNAAQAGVGWADGASHLKPGQDTQARRFLDKNNAATARDLRGGWYDAGDLNKYTSWAAGYVDDLLDAYVQNPTVWTDDFNLPESYNGIPDLLDEAKWGMDWLVRMQNADGSLLSIVGLAGASPPSAATDPSYYGDASTSATLAAAAAFAHGAKVFGSLNSTAMKTYAADLQARAIRAWNWASANPGVVFYNNDASRGTAGLGAGQQETDDAGRARMKLYAAIQLYAATGDAAYRNHVDANYTSEPMFAQWYVSAYNAGSARALLYYASLSGATASVAGNIRTRFLDMWGRSDYGGWGAVDSQKDPYRAYIEGYPWGSNSTKANAGTLFAEESYYGISRHSADEVAAAAAGYLHYLHGVNPFGKVYLTNMTSFGAERSVNQIFHSWFADGSALWDSAETSTYGPAPGILVGGPNHGQWDWDSRCPGISPKCGSSRPAPPYGQPPQKSYLDFNDGWPLQSWPISENSNGYQSAYIRLLARFVK</sequence>
<evidence type="ECO:0000256" key="6">
    <source>
        <dbReference type="SAM" id="SignalP"/>
    </source>
</evidence>
<evidence type="ECO:0000313" key="9">
    <source>
        <dbReference type="EMBL" id="NRF71679.1"/>
    </source>
</evidence>
<dbReference type="PANTHER" id="PTHR22298">
    <property type="entry name" value="ENDO-1,4-BETA-GLUCANASE"/>
    <property type="match status" value="1"/>
</dbReference>
<comment type="caution">
    <text evidence="9">The sequence shown here is derived from an EMBL/GenBank/DDBJ whole genome shotgun (WGS) entry which is preliminary data.</text>
</comment>
<keyword evidence="2 9" id="KW-0378">Hydrolase</keyword>
<dbReference type="InterPro" id="IPR012341">
    <property type="entry name" value="6hp_glycosidase-like_sf"/>
</dbReference>
<proteinExistence type="inferred from homology"/>
<dbReference type="Gene3D" id="2.60.40.10">
    <property type="entry name" value="Immunoglobulins"/>
    <property type="match status" value="1"/>
</dbReference>
<dbReference type="RefSeq" id="WP_173133372.1">
    <property type="nucleotide sequence ID" value="NZ_JABRWJ010000013.1"/>
</dbReference>
<accession>A0ABX2ETC5</accession>
<dbReference type="InterPro" id="IPR014756">
    <property type="entry name" value="Ig_E-set"/>
</dbReference>
<name>A0ABX2ETC5_9BURK</name>
<keyword evidence="6" id="KW-0732">Signal</keyword>
<dbReference type="InterPro" id="IPR004197">
    <property type="entry name" value="Cellulase_Ig-like"/>
</dbReference>
<dbReference type="SUPFAM" id="SSF81296">
    <property type="entry name" value="E set domains"/>
    <property type="match status" value="1"/>
</dbReference>
<dbReference type="GO" id="GO:0016787">
    <property type="term" value="F:hydrolase activity"/>
    <property type="evidence" value="ECO:0007669"/>
    <property type="project" value="UniProtKB-KW"/>
</dbReference>
<organism evidence="9 10">
    <name type="scientific">Pseudaquabacterium terrae</name>
    <dbReference type="NCBI Taxonomy" id="2732868"/>
    <lineage>
        <taxon>Bacteria</taxon>
        <taxon>Pseudomonadati</taxon>
        <taxon>Pseudomonadota</taxon>
        <taxon>Betaproteobacteria</taxon>
        <taxon>Burkholderiales</taxon>
        <taxon>Sphaerotilaceae</taxon>
        <taxon>Pseudaquabacterium</taxon>
    </lineage>
</organism>
<comment type="similarity">
    <text evidence="1">Belongs to the glycosyl hydrolase 9 (cellulase E) family.</text>
</comment>
<dbReference type="EMBL" id="JABRWJ010000013">
    <property type="protein sequence ID" value="NRF71679.1"/>
    <property type="molecule type" value="Genomic_DNA"/>
</dbReference>
<protein>
    <submittedName>
        <fullName evidence="9">Glycoside hydrolase family 9 protein</fullName>
    </submittedName>
</protein>
<dbReference type="Gene3D" id="1.50.10.10">
    <property type="match status" value="1"/>
</dbReference>
<dbReference type="SUPFAM" id="SSF48208">
    <property type="entry name" value="Six-hairpin glycosidases"/>
    <property type="match status" value="1"/>
</dbReference>
<feature type="signal peptide" evidence="6">
    <location>
        <begin position="1"/>
        <end position="20"/>
    </location>
</feature>
<evidence type="ECO:0000256" key="4">
    <source>
        <dbReference type="ARBA" id="ARBA00023295"/>
    </source>
</evidence>
<evidence type="ECO:0000313" key="10">
    <source>
        <dbReference type="Proteomes" id="UP000737171"/>
    </source>
</evidence>
<evidence type="ECO:0000256" key="3">
    <source>
        <dbReference type="ARBA" id="ARBA00023277"/>
    </source>
</evidence>
<dbReference type="Pfam" id="PF00759">
    <property type="entry name" value="Glyco_hydro_9"/>
    <property type="match status" value="1"/>
</dbReference>
<dbReference type="CDD" id="cd02850">
    <property type="entry name" value="E_set_Cellulase_N"/>
    <property type="match status" value="1"/>
</dbReference>
<keyword evidence="5" id="KW-0624">Polysaccharide degradation</keyword>
<evidence type="ECO:0000256" key="5">
    <source>
        <dbReference type="ARBA" id="ARBA00023326"/>
    </source>
</evidence>
<feature type="domain" description="Glycoside hydrolase family 9" evidence="7">
    <location>
        <begin position="223"/>
        <end position="713"/>
    </location>
</feature>
<keyword evidence="3" id="KW-0119">Carbohydrate metabolism</keyword>
<keyword evidence="10" id="KW-1185">Reference proteome</keyword>
<evidence type="ECO:0000259" key="7">
    <source>
        <dbReference type="Pfam" id="PF00759"/>
    </source>
</evidence>
<evidence type="ECO:0000256" key="2">
    <source>
        <dbReference type="ARBA" id="ARBA00022801"/>
    </source>
</evidence>
<evidence type="ECO:0000259" key="8">
    <source>
        <dbReference type="Pfam" id="PF02927"/>
    </source>
</evidence>
<feature type="domain" description="Cellulase Ig-like" evidence="8">
    <location>
        <begin position="118"/>
        <end position="205"/>
    </location>
</feature>
<dbReference type="InterPro" id="IPR008928">
    <property type="entry name" value="6-hairpin_glycosidase_sf"/>
</dbReference>
<reference evidence="9 10" key="1">
    <citation type="submission" date="2020-05" db="EMBL/GenBank/DDBJ databases">
        <title>Aquincola sp. isolate from soil.</title>
        <authorList>
            <person name="Han J."/>
            <person name="Kim D.-U."/>
        </authorList>
    </citation>
    <scope>NUCLEOTIDE SEQUENCE [LARGE SCALE GENOMIC DNA]</scope>
    <source>
        <strain evidence="9 10">S2</strain>
    </source>
</reference>